<dbReference type="Ensembl" id="ENSPTET00000021692.1">
    <property type="protein sequence ID" value="ENSPTEP00000014456.1"/>
    <property type="gene ID" value="ENSPTEG00000016156.1"/>
</dbReference>
<keyword evidence="4" id="KW-0436">Ligase</keyword>
<keyword evidence="15" id="KW-1185">Reference proteome</keyword>
<accession>A0A8C9H4C4</accession>
<dbReference type="InterPro" id="IPR002318">
    <property type="entry name" value="Ala-tRNA-lgiase_IIc"/>
</dbReference>
<dbReference type="InterPro" id="IPR018162">
    <property type="entry name" value="Ala-tRNA-ligase_IIc_anticod-bd"/>
</dbReference>
<dbReference type="GO" id="GO:0002161">
    <property type="term" value="F:aminoacyl-tRNA deacylase activity"/>
    <property type="evidence" value="ECO:0007669"/>
    <property type="project" value="TreeGrafter"/>
</dbReference>
<feature type="domain" description="Alanyl-transfer RNA synthetases family profile" evidence="13">
    <location>
        <begin position="5"/>
        <end position="463"/>
    </location>
</feature>
<evidence type="ECO:0000313" key="14">
    <source>
        <dbReference type="Ensembl" id="ENSPTEP00000014456.1"/>
    </source>
</evidence>
<keyword evidence="6" id="KW-0547">Nucleotide-binding</keyword>
<name>A0A8C9H4C4_9PRIM</name>
<evidence type="ECO:0000256" key="9">
    <source>
        <dbReference type="ARBA" id="ARBA00022884"/>
    </source>
</evidence>
<dbReference type="PROSITE" id="PS50860">
    <property type="entry name" value="AA_TRNA_LIGASE_II_ALA"/>
    <property type="match status" value="1"/>
</dbReference>
<dbReference type="Pfam" id="PF01411">
    <property type="entry name" value="tRNA-synt_2c"/>
    <property type="match status" value="1"/>
</dbReference>
<reference evidence="14" key="1">
    <citation type="submission" date="2025-08" db="UniProtKB">
        <authorList>
            <consortium name="Ensembl"/>
        </authorList>
    </citation>
    <scope>IDENTIFICATION</scope>
</reference>
<dbReference type="PRINTS" id="PR00980">
    <property type="entry name" value="TRNASYNTHALA"/>
</dbReference>
<evidence type="ECO:0000256" key="10">
    <source>
        <dbReference type="ARBA" id="ARBA00022917"/>
    </source>
</evidence>
<reference evidence="14" key="2">
    <citation type="submission" date="2025-09" db="UniProtKB">
        <authorList>
            <consortium name="Ensembl"/>
        </authorList>
    </citation>
    <scope>IDENTIFICATION</scope>
</reference>
<sequence length="463" mass="53492">MDTILTSEEVRNTFLKYFENKNHTIVESASVIPYNDNTLLFTNAGMNQFKKIFLGNADKNSELGKLKRAVDTQKCIRAGGKHNDLDDVGNWSFGDYFKKESIAYAWDLLVNVYKINPDRLYVTYFGGDKELSNCNEDLETKKIWLQYVSEDRILPFGMKENFWEMAETGPCGPCSEIHYDRIGNRDASSLVNMDDPSVLEIWNIVFMQYNKDENKNINKLPYPCIDTGMGLERITSILQNVKSNYDTDLFIPIFKEIRKLFPYIPEYEGKVNEEDINKVDYAYRVISDHIRCVTIAICDGCIPSNEGRNYVIRRIIRRAIRVGKQYFNIKSDVLWFYKLVNVVSDILGNCFKDLKNETKLNYIKNVIKQEEMLFNKTLEKGVEQFNKIIKKCQIGKNIVVGSGSNDGTSVNGSLKDGISNSNKQVVMFRGKDAFDLYTSYGFPIDLVEIMCEEKKYKIKYTRV</sequence>
<dbReference type="GO" id="GO:0005524">
    <property type="term" value="F:ATP binding"/>
    <property type="evidence" value="ECO:0007669"/>
    <property type="project" value="UniProtKB-KW"/>
</dbReference>
<dbReference type="SUPFAM" id="SSF55681">
    <property type="entry name" value="Class II aaRS and biotin synthetases"/>
    <property type="match status" value="1"/>
</dbReference>
<dbReference type="FunFam" id="3.30.930.10:FF:000011">
    <property type="entry name" value="Alanine--tRNA ligase, cytoplasmic"/>
    <property type="match status" value="1"/>
</dbReference>
<dbReference type="GO" id="GO:0046872">
    <property type="term" value="F:metal ion binding"/>
    <property type="evidence" value="ECO:0007669"/>
    <property type="project" value="UniProtKB-KW"/>
</dbReference>
<proteinExistence type="inferred from homology"/>
<dbReference type="InterPro" id="IPR045864">
    <property type="entry name" value="aa-tRNA-synth_II/BPL/LPL"/>
</dbReference>
<dbReference type="CDD" id="cd00673">
    <property type="entry name" value="AlaRS_core"/>
    <property type="match status" value="1"/>
</dbReference>
<keyword evidence="3" id="KW-0820">tRNA-binding</keyword>
<dbReference type="PANTHER" id="PTHR11777:SF9">
    <property type="entry name" value="ALANINE--TRNA LIGASE, CYTOPLASMIC"/>
    <property type="match status" value="1"/>
</dbReference>
<keyword evidence="11" id="KW-0030">Aminoacyl-tRNA synthetase</keyword>
<keyword evidence="9" id="KW-0694">RNA-binding</keyword>
<dbReference type="InterPro" id="IPR050058">
    <property type="entry name" value="Ala-tRNA_ligase"/>
</dbReference>
<evidence type="ECO:0000259" key="13">
    <source>
        <dbReference type="PROSITE" id="PS50860"/>
    </source>
</evidence>
<evidence type="ECO:0000256" key="11">
    <source>
        <dbReference type="ARBA" id="ARBA00023146"/>
    </source>
</evidence>
<evidence type="ECO:0000256" key="7">
    <source>
        <dbReference type="ARBA" id="ARBA00022833"/>
    </source>
</evidence>
<comment type="catalytic activity">
    <reaction evidence="12">
        <text>tRNA(Ala) + L-alanine + ATP = L-alanyl-tRNA(Ala) + AMP + diphosphate</text>
        <dbReference type="Rhea" id="RHEA:12540"/>
        <dbReference type="Rhea" id="RHEA-COMP:9657"/>
        <dbReference type="Rhea" id="RHEA-COMP:9923"/>
        <dbReference type="ChEBI" id="CHEBI:30616"/>
        <dbReference type="ChEBI" id="CHEBI:33019"/>
        <dbReference type="ChEBI" id="CHEBI:57972"/>
        <dbReference type="ChEBI" id="CHEBI:78442"/>
        <dbReference type="ChEBI" id="CHEBI:78497"/>
        <dbReference type="ChEBI" id="CHEBI:456215"/>
        <dbReference type="EC" id="6.1.1.7"/>
    </reaction>
</comment>
<dbReference type="GO" id="GO:0000049">
    <property type="term" value="F:tRNA binding"/>
    <property type="evidence" value="ECO:0007669"/>
    <property type="project" value="UniProtKB-KW"/>
</dbReference>
<dbReference type="EC" id="6.1.1.7" evidence="2"/>
<evidence type="ECO:0000256" key="1">
    <source>
        <dbReference type="ARBA" id="ARBA00008226"/>
    </source>
</evidence>
<dbReference type="Proteomes" id="UP000694416">
    <property type="component" value="Unplaced"/>
</dbReference>
<evidence type="ECO:0000256" key="3">
    <source>
        <dbReference type="ARBA" id="ARBA00022555"/>
    </source>
</evidence>
<protein>
    <recommendedName>
        <fullName evidence="2">alanine--tRNA ligase</fullName>
        <ecNumber evidence="2">6.1.1.7</ecNumber>
    </recommendedName>
</protein>
<dbReference type="GO" id="GO:0005739">
    <property type="term" value="C:mitochondrion"/>
    <property type="evidence" value="ECO:0007669"/>
    <property type="project" value="TreeGrafter"/>
</dbReference>
<dbReference type="GO" id="GO:0004813">
    <property type="term" value="F:alanine-tRNA ligase activity"/>
    <property type="evidence" value="ECO:0007669"/>
    <property type="project" value="UniProtKB-EC"/>
</dbReference>
<evidence type="ECO:0000256" key="12">
    <source>
        <dbReference type="ARBA" id="ARBA00048300"/>
    </source>
</evidence>
<dbReference type="AlphaFoldDB" id="A0A8C9H4C4"/>
<dbReference type="InterPro" id="IPR018165">
    <property type="entry name" value="Ala-tRNA-synth_IIc_core"/>
</dbReference>
<dbReference type="InterPro" id="IPR018164">
    <property type="entry name" value="Ala-tRNA-synth_IIc_N"/>
</dbReference>
<comment type="similarity">
    <text evidence="1">Belongs to the class-II aminoacyl-tRNA synthetase family.</text>
</comment>
<evidence type="ECO:0000256" key="6">
    <source>
        <dbReference type="ARBA" id="ARBA00022741"/>
    </source>
</evidence>
<keyword evidence="7" id="KW-0862">Zinc</keyword>
<dbReference type="Gene3D" id="3.30.930.10">
    <property type="entry name" value="Bira Bifunctional Protein, Domain 2"/>
    <property type="match status" value="1"/>
</dbReference>
<evidence type="ECO:0000256" key="2">
    <source>
        <dbReference type="ARBA" id="ARBA00013168"/>
    </source>
</evidence>
<keyword evidence="5" id="KW-0479">Metal-binding</keyword>
<evidence type="ECO:0000256" key="8">
    <source>
        <dbReference type="ARBA" id="ARBA00022840"/>
    </source>
</evidence>
<evidence type="ECO:0000256" key="5">
    <source>
        <dbReference type="ARBA" id="ARBA00022723"/>
    </source>
</evidence>
<keyword evidence="10" id="KW-0648">Protein biosynthesis</keyword>
<dbReference type="PANTHER" id="PTHR11777">
    <property type="entry name" value="ALANYL-TRNA SYNTHETASE"/>
    <property type="match status" value="1"/>
</dbReference>
<dbReference type="SUPFAM" id="SSF101353">
    <property type="entry name" value="Putative anticodon-binding domain of alanyl-tRNA synthetase (AlaRS)"/>
    <property type="match status" value="1"/>
</dbReference>
<evidence type="ECO:0000256" key="4">
    <source>
        <dbReference type="ARBA" id="ARBA00022598"/>
    </source>
</evidence>
<evidence type="ECO:0000313" key="15">
    <source>
        <dbReference type="Proteomes" id="UP000694416"/>
    </source>
</evidence>
<dbReference type="GO" id="GO:0006419">
    <property type="term" value="P:alanyl-tRNA aminoacylation"/>
    <property type="evidence" value="ECO:0007669"/>
    <property type="project" value="InterPro"/>
</dbReference>
<keyword evidence="8" id="KW-0067">ATP-binding</keyword>
<organism evidence="14 15">
    <name type="scientific">Piliocolobus tephrosceles</name>
    <name type="common">Ugandan red Colobus</name>
    <dbReference type="NCBI Taxonomy" id="591936"/>
    <lineage>
        <taxon>Eukaryota</taxon>
        <taxon>Metazoa</taxon>
        <taxon>Chordata</taxon>
        <taxon>Craniata</taxon>
        <taxon>Vertebrata</taxon>
        <taxon>Euteleostomi</taxon>
        <taxon>Mammalia</taxon>
        <taxon>Eutheria</taxon>
        <taxon>Euarchontoglires</taxon>
        <taxon>Primates</taxon>
        <taxon>Haplorrhini</taxon>
        <taxon>Catarrhini</taxon>
        <taxon>Cercopithecidae</taxon>
        <taxon>Colobinae</taxon>
        <taxon>Piliocolobus</taxon>
    </lineage>
</organism>